<dbReference type="InterPro" id="IPR019734">
    <property type="entry name" value="TPR_rpt"/>
</dbReference>
<dbReference type="OrthoDB" id="965869at2"/>
<dbReference type="Gene3D" id="1.25.40.10">
    <property type="entry name" value="Tetratricopeptide repeat domain"/>
    <property type="match status" value="2"/>
</dbReference>
<dbReference type="Proteomes" id="UP000002221">
    <property type="component" value="Chromosome"/>
</dbReference>
<feature type="repeat" description="TPR" evidence="1">
    <location>
        <begin position="82"/>
        <end position="115"/>
    </location>
</feature>
<evidence type="ECO:0000313" key="2">
    <source>
        <dbReference type="EMBL" id="ACY48324.1"/>
    </source>
</evidence>
<proteinExistence type="predicted"/>
<dbReference type="HOGENOM" id="CLU_976199_0_0_10"/>
<evidence type="ECO:0000313" key="3">
    <source>
        <dbReference type="Proteomes" id="UP000002221"/>
    </source>
</evidence>
<dbReference type="KEGG" id="rmr:Rmar_1437"/>
<name>D0MIL6_RHOM4</name>
<dbReference type="RefSeq" id="WP_012843935.1">
    <property type="nucleotide sequence ID" value="NC_013501.1"/>
</dbReference>
<dbReference type="AlphaFoldDB" id="D0MIL6"/>
<keyword evidence="3" id="KW-1185">Reference proteome</keyword>
<keyword evidence="1" id="KW-0802">TPR repeat</keyword>
<dbReference type="InterPro" id="IPR011990">
    <property type="entry name" value="TPR-like_helical_dom_sf"/>
</dbReference>
<organism evidence="2 3">
    <name type="scientific">Rhodothermus marinus (strain ATCC 43812 / DSM 4252 / R-10)</name>
    <name type="common">Rhodothermus obamensis</name>
    <dbReference type="NCBI Taxonomy" id="518766"/>
    <lineage>
        <taxon>Bacteria</taxon>
        <taxon>Pseudomonadati</taxon>
        <taxon>Rhodothermota</taxon>
        <taxon>Rhodothermia</taxon>
        <taxon>Rhodothermales</taxon>
        <taxon>Rhodothermaceae</taxon>
        <taxon>Rhodothermus</taxon>
    </lineage>
</organism>
<evidence type="ECO:0000256" key="1">
    <source>
        <dbReference type="PROSITE-ProRule" id="PRU00339"/>
    </source>
</evidence>
<sequence>MKRAGLILKHLLVGGLLGLLLLTGCASRTASQESTDASEAERARVVQFWKLYREATQRRLSGELEAAVELYRQALALDSLHENALYYLGNTYLELGRLEDAYRVWQRLAAAHPRSNRAFMQLGRLQMCYPESPLFDLEAARASFERALALNKDSGPVLHLGEVALLEGRFEEAAALFDKVLAMNFRSVPAYVLKAYLAWQAGDRKTAAALLAQARPYARARTDAARLQLEEGNTRTGRALVSEEATTCPLLDFDETALADTTHLLDPDQVLRPLAERLTKVFTKP</sequence>
<reference evidence="2 3" key="1">
    <citation type="journal article" date="2009" name="Stand. Genomic Sci.">
        <title>Complete genome sequence of Rhodothermus marinus type strain (R-10).</title>
        <authorList>
            <person name="Nolan M."/>
            <person name="Tindall B.J."/>
            <person name="Pomrenke H."/>
            <person name="Lapidus A."/>
            <person name="Copeland A."/>
            <person name="Glavina Del Rio T."/>
            <person name="Lucas S."/>
            <person name="Chen F."/>
            <person name="Tice H."/>
            <person name="Cheng J.F."/>
            <person name="Saunders E."/>
            <person name="Han C."/>
            <person name="Bruce D."/>
            <person name="Goodwin L."/>
            <person name="Chain P."/>
            <person name="Pitluck S."/>
            <person name="Ovchinikova G."/>
            <person name="Pati A."/>
            <person name="Ivanova N."/>
            <person name="Mavromatis K."/>
            <person name="Chen A."/>
            <person name="Palaniappan K."/>
            <person name="Land M."/>
            <person name="Hauser L."/>
            <person name="Chang Y.J."/>
            <person name="Jeffries C.D."/>
            <person name="Brettin T."/>
            <person name="Goker M."/>
            <person name="Bristow J."/>
            <person name="Eisen J.A."/>
            <person name="Markowitz V."/>
            <person name="Hugenholtz P."/>
            <person name="Kyrpides N.C."/>
            <person name="Klenk H.P."/>
            <person name="Detter J.C."/>
        </authorList>
    </citation>
    <scope>NUCLEOTIDE SEQUENCE [LARGE SCALE GENOMIC DNA]</scope>
    <source>
        <strain evidence="3">ATCC 43812 / DSM 4252 / R-10</strain>
    </source>
</reference>
<dbReference type="PROSITE" id="PS51257">
    <property type="entry name" value="PROKAR_LIPOPROTEIN"/>
    <property type="match status" value="1"/>
</dbReference>
<dbReference type="Pfam" id="PF07721">
    <property type="entry name" value="TPR_4"/>
    <property type="match status" value="1"/>
</dbReference>
<dbReference type="PROSITE" id="PS50005">
    <property type="entry name" value="TPR"/>
    <property type="match status" value="1"/>
</dbReference>
<protein>
    <submittedName>
        <fullName evidence="2">Tetratricopeptide TPR_4</fullName>
    </submittedName>
</protein>
<dbReference type="SUPFAM" id="SSF48452">
    <property type="entry name" value="TPR-like"/>
    <property type="match status" value="1"/>
</dbReference>
<gene>
    <name evidence="2" type="ordered locus">Rmar_1437</name>
</gene>
<dbReference type="GO" id="GO:0042802">
    <property type="term" value="F:identical protein binding"/>
    <property type="evidence" value="ECO:0007669"/>
    <property type="project" value="InterPro"/>
</dbReference>
<dbReference type="PANTHER" id="PTHR12558:SF13">
    <property type="entry name" value="CELL DIVISION CYCLE PROTEIN 27 HOMOLOG"/>
    <property type="match status" value="1"/>
</dbReference>
<accession>D0MIL6</accession>
<dbReference type="Pfam" id="PF13432">
    <property type="entry name" value="TPR_16"/>
    <property type="match status" value="1"/>
</dbReference>
<dbReference type="PANTHER" id="PTHR12558">
    <property type="entry name" value="CELL DIVISION CYCLE 16,23,27"/>
    <property type="match status" value="1"/>
</dbReference>
<dbReference type="SMART" id="SM00028">
    <property type="entry name" value="TPR"/>
    <property type="match status" value="3"/>
</dbReference>
<dbReference type="InterPro" id="IPR011717">
    <property type="entry name" value="TPR-4"/>
</dbReference>
<dbReference type="Pfam" id="PF14559">
    <property type="entry name" value="TPR_19"/>
    <property type="match status" value="1"/>
</dbReference>
<dbReference type="STRING" id="518766.Rmar_1437"/>
<dbReference type="EMBL" id="CP001807">
    <property type="protein sequence ID" value="ACY48324.1"/>
    <property type="molecule type" value="Genomic_DNA"/>
</dbReference>
<dbReference type="eggNOG" id="COG0457">
    <property type="taxonomic scope" value="Bacteria"/>
</dbReference>